<evidence type="ECO:0000259" key="8">
    <source>
        <dbReference type="PROSITE" id="PS50966"/>
    </source>
</evidence>
<dbReference type="InterPro" id="IPR007527">
    <property type="entry name" value="Znf_SWIM"/>
</dbReference>
<comment type="subcellular location">
    <subcellularLocation>
        <location evidence="6">Nucleus</location>
    </subcellularLocation>
</comment>
<dbReference type="PANTHER" id="PTHR31669">
    <property type="entry name" value="PROTEIN FAR1-RELATED SEQUENCE 10-RELATED"/>
    <property type="match status" value="1"/>
</dbReference>
<evidence type="ECO:0000256" key="4">
    <source>
        <dbReference type="ARBA" id="ARBA00022833"/>
    </source>
</evidence>
<evidence type="ECO:0000256" key="6">
    <source>
        <dbReference type="RuleBase" id="RU367018"/>
    </source>
</evidence>
<dbReference type="OrthoDB" id="1927586at2759"/>
<evidence type="ECO:0000313" key="9">
    <source>
        <dbReference type="EMBL" id="KAG6778248.1"/>
    </source>
</evidence>
<dbReference type="PROSITE" id="PS50966">
    <property type="entry name" value="ZF_SWIM"/>
    <property type="match status" value="1"/>
</dbReference>
<keyword evidence="2 6" id="KW-0479">Metal-binding</keyword>
<dbReference type="PANTHER" id="PTHR31669:SF240">
    <property type="entry name" value="PROTEIN FAR1-RELATED SEQUENCE 9"/>
    <property type="match status" value="1"/>
</dbReference>
<dbReference type="GO" id="GO:0005634">
    <property type="term" value="C:nucleus"/>
    <property type="evidence" value="ECO:0007669"/>
    <property type="project" value="UniProtKB-SubCell"/>
</dbReference>
<name>A0A8X8A5I9_POPTO</name>
<keyword evidence="4 6" id="KW-0862">Zinc</keyword>
<gene>
    <name evidence="9" type="ORF">POTOM_018102</name>
</gene>
<dbReference type="Pfam" id="PF10551">
    <property type="entry name" value="MULE"/>
    <property type="match status" value="1"/>
</dbReference>
<dbReference type="GO" id="GO:0006355">
    <property type="term" value="P:regulation of DNA-templated transcription"/>
    <property type="evidence" value="ECO:0007669"/>
    <property type="project" value="UniProtKB-UniRule"/>
</dbReference>
<organism evidence="9 10">
    <name type="scientific">Populus tomentosa</name>
    <name type="common">Chinese white poplar</name>
    <dbReference type="NCBI Taxonomy" id="118781"/>
    <lineage>
        <taxon>Eukaryota</taxon>
        <taxon>Viridiplantae</taxon>
        <taxon>Streptophyta</taxon>
        <taxon>Embryophyta</taxon>
        <taxon>Tracheophyta</taxon>
        <taxon>Spermatophyta</taxon>
        <taxon>Magnoliopsida</taxon>
        <taxon>eudicotyledons</taxon>
        <taxon>Gunneridae</taxon>
        <taxon>Pentapetalae</taxon>
        <taxon>rosids</taxon>
        <taxon>fabids</taxon>
        <taxon>Malpighiales</taxon>
        <taxon>Salicaceae</taxon>
        <taxon>Saliceae</taxon>
        <taxon>Populus</taxon>
    </lineage>
</organism>
<evidence type="ECO:0000313" key="10">
    <source>
        <dbReference type="Proteomes" id="UP000886885"/>
    </source>
</evidence>
<keyword evidence="10" id="KW-1185">Reference proteome</keyword>
<dbReference type="AlphaFoldDB" id="A0A8X8A5I9"/>
<dbReference type="Proteomes" id="UP000886885">
    <property type="component" value="Chromosome 4D"/>
</dbReference>
<accession>A0A8X8A5I9</accession>
<feature type="compositionally biased region" description="Basic and acidic residues" evidence="7">
    <location>
        <begin position="15"/>
        <end position="38"/>
    </location>
</feature>
<dbReference type="InterPro" id="IPR006564">
    <property type="entry name" value="Znf_PMZ"/>
</dbReference>
<feature type="domain" description="SWIM-type" evidence="8">
    <location>
        <begin position="375"/>
        <end position="406"/>
    </location>
</feature>
<dbReference type="InterPro" id="IPR031052">
    <property type="entry name" value="FHY3/FAR1"/>
</dbReference>
<keyword evidence="3 5" id="KW-0863">Zinc-finger</keyword>
<dbReference type="SMART" id="SM00575">
    <property type="entry name" value="ZnF_PMZ"/>
    <property type="match status" value="1"/>
</dbReference>
<evidence type="ECO:0000256" key="1">
    <source>
        <dbReference type="ARBA" id="ARBA00005889"/>
    </source>
</evidence>
<proteinExistence type="inferred from homology"/>
<keyword evidence="6" id="KW-0539">Nucleus</keyword>
<comment type="caution">
    <text evidence="9">The sequence shown here is derived from an EMBL/GenBank/DDBJ whole genome shotgun (WGS) entry which is preliminary data.</text>
</comment>
<evidence type="ECO:0000256" key="5">
    <source>
        <dbReference type="PROSITE-ProRule" id="PRU00325"/>
    </source>
</evidence>
<dbReference type="Pfam" id="PF04434">
    <property type="entry name" value="SWIM"/>
    <property type="match status" value="1"/>
</dbReference>
<dbReference type="GO" id="GO:0008270">
    <property type="term" value="F:zinc ion binding"/>
    <property type="evidence" value="ECO:0007669"/>
    <property type="project" value="UniProtKB-UniRule"/>
</dbReference>
<evidence type="ECO:0000256" key="7">
    <source>
        <dbReference type="SAM" id="MobiDB-lite"/>
    </source>
</evidence>
<comment type="function">
    <text evidence="6">Putative transcription activator involved in regulating light control of development.</text>
</comment>
<evidence type="ECO:0000256" key="2">
    <source>
        <dbReference type="ARBA" id="ARBA00022723"/>
    </source>
</evidence>
<protein>
    <recommendedName>
        <fullName evidence="6">Protein FAR1-RELATED SEQUENCE</fullName>
    </recommendedName>
</protein>
<dbReference type="EMBL" id="JAAWWB010000008">
    <property type="protein sequence ID" value="KAG6778248.1"/>
    <property type="molecule type" value="Genomic_DNA"/>
</dbReference>
<dbReference type="InterPro" id="IPR018289">
    <property type="entry name" value="MULE_transposase_dom"/>
</dbReference>
<reference evidence="9" key="1">
    <citation type="journal article" date="2020" name="bioRxiv">
        <title>Hybrid origin of Populus tomentosa Carr. identified through genome sequencing and phylogenomic analysis.</title>
        <authorList>
            <person name="An X."/>
            <person name="Gao K."/>
            <person name="Chen Z."/>
            <person name="Li J."/>
            <person name="Yang X."/>
            <person name="Yang X."/>
            <person name="Zhou J."/>
            <person name="Guo T."/>
            <person name="Zhao T."/>
            <person name="Huang S."/>
            <person name="Miao D."/>
            <person name="Khan W.U."/>
            <person name="Rao P."/>
            <person name="Ye M."/>
            <person name="Lei B."/>
            <person name="Liao W."/>
            <person name="Wang J."/>
            <person name="Ji L."/>
            <person name="Li Y."/>
            <person name="Guo B."/>
            <person name="Mustafa N.S."/>
            <person name="Li S."/>
            <person name="Yun Q."/>
            <person name="Keller S.R."/>
            <person name="Mao J."/>
            <person name="Zhang R."/>
            <person name="Strauss S.H."/>
        </authorList>
    </citation>
    <scope>NUCLEOTIDE SEQUENCE</scope>
    <source>
        <strain evidence="9">GM15</strain>
        <tissue evidence="9">Leaf</tissue>
    </source>
</reference>
<feature type="region of interest" description="Disordered" evidence="7">
    <location>
        <begin position="7"/>
        <end position="42"/>
    </location>
</feature>
<evidence type="ECO:0000256" key="3">
    <source>
        <dbReference type="ARBA" id="ARBA00022771"/>
    </source>
</evidence>
<comment type="similarity">
    <text evidence="1 6">Belongs to the FHY3/FAR1 family.</text>
</comment>
<sequence length="460" mass="51859">MIMILVMPPPAQDFIKSEGKGDEETVDKNNNKDPHDEPNTDVATTRLPIISALKQSTTTNQVFLWDSSADGYESGTEEEQAAFMKDVESFHKQNHLEFKTPNFIKKSSICSTSCLGLFKKNASENPAFFYATQPDTDHSPGGATIFWADATARMNYNYFGDTLVFDTSYRTHRYRVPFASFTGINHHGQPVLFGCALILNDSESSFIWLFQTWLRAMSGKRPLSITTDPDRFIQTAVSQILPETRHRLLRDTFFGELSVTGGSGGLNSFFDGYVSASTTIQMLIKQYEKALASWHEKELKADYDTTNTTPVLKTPSPMEKQAAGLYTRRIFMKFQDELVETLANPATKIDDSGTITTYHVAKFGEEHKAHTVCFNSVEMKATCSCQMFEYSGIICRHILAVFRAKNVLTLPSQYVLKRWTTNAKSRAVLDEGASELPNDSRESLTVRYNNLRQEAIKYVE</sequence>